<dbReference type="PANTHER" id="PTHR12049:SF7">
    <property type="entry name" value="PROTEIN ARGININE METHYLTRANSFERASE NDUFAF7, MITOCHONDRIAL"/>
    <property type="match status" value="1"/>
</dbReference>
<organism evidence="3 4">
    <name type="scientific">Algimonas ampicilliniresistens</name>
    <dbReference type="NCBI Taxonomy" id="1298735"/>
    <lineage>
        <taxon>Bacteria</taxon>
        <taxon>Pseudomonadati</taxon>
        <taxon>Pseudomonadota</taxon>
        <taxon>Alphaproteobacteria</taxon>
        <taxon>Maricaulales</taxon>
        <taxon>Robiginitomaculaceae</taxon>
        <taxon>Algimonas</taxon>
    </lineage>
</organism>
<sequence length="378" mass="40894">MSILTDVGTDTPLATRIKAKIRESGPISVAEYMTLCLLDPVDGYYPTRDPLGSDGDFITAPEISQMFGECLGLWVVQSWHDLGQPTRFNLVELGPGRGVMMADILKAVALEPGCLAATQVTLVEASAALQAVQAKTLGYSGAQVAWTDRLDAVNDAPCLIIGNEFLDCLPIRQFVCNDPFASERGWSERRVGVDDNQLRFETDGQAAPSAVTQAFPGTHDDPRKDDLLEICPASAQMIDHLKDRFAKTPGRALFIDYGPETTEFGDTLQALKRHKKVGVFSAPGDTDLTARVDFSGLKALAEAADLDVHGAIAQRTLLSRLGIEVRAIALLRGNEEARPKLLRQLHRLMDEDEMGTLFKAICVSAASLPTPLAFDGAV</sequence>
<evidence type="ECO:0000256" key="1">
    <source>
        <dbReference type="ARBA" id="ARBA00022603"/>
    </source>
</evidence>
<dbReference type="PANTHER" id="PTHR12049">
    <property type="entry name" value="PROTEIN ARGININE METHYLTRANSFERASE NDUFAF7, MITOCHONDRIAL"/>
    <property type="match status" value="1"/>
</dbReference>
<gene>
    <name evidence="3" type="ORF">GCM10007853_13560</name>
</gene>
<dbReference type="SUPFAM" id="SSF53335">
    <property type="entry name" value="S-adenosyl-L-methionine-dependent methyltransferases"/>
    <property type="match status" value="1"/>
</dbReference>
<accession>A0ABQ5VAX3</accession>
<dbReference type="Proteomes" id="UP001161391">
    <property type="component" value="Unassembled WGS sequence"/>
</dbReference>
<comment type="caution">
    <text evidence="3">The sequence shown here is derived from an EMBL/GenBank/DDBJ whole genome shotgun (WGS) entry which is preliminary data.</text>
</comment>
<reference evidence="3" key="1">
    <citation type="journal article" date="2014" name="Int. J. Syst. Evol. Microbiol.">
        <title>Complete genome of a new Firmicutes species belonging to the dominant human colonic microbiota ('Ruminococcus bicirculans') reveals two chromosomes and a selective capacity to utilize plant glucans.</title>
        <authorList>
            <consortium name="NISC Comparative Sequencing Program"/>
            <person name="Wegmann U."/>
            <person name="Louis P."/>
            <person name="Goesmann A."/>
            <person name="Henrissat B."/>
            <person name="Duncan S.H."/>
            <person name="Flint H.J."/>
        </authorList>
    </citation>
    <scope>NUCLEOTIDE SEQUENCE</scope>
    <source>
        <strain evidence="3">NBRC 108219</strain>
    </source>
</reference>
<evidence type="ECO:0000313" key="4">
    <source>
        <dbReference type="Proteomes" id="UP001161391"/>
    </source>
</evidence>
<dbReference type="Pfam" id="PF02636">
    <property type="entry name" value="Methyltransf_28"/>
    <property type="match status" value="1"/>
</dbReference>
<dbReference type="EMBL" id="BSNK01000001">
    <property type="protein sequence ID" value="GLQ23482.1"/>
    <property type="molecule type" value="Genomic_DNA"/>
</dbReference>
<dbReference type="InterPro" id="IPR003788">
    <property type="entry name" value="NDUFAF7"/>
</dbReference>
<evidence type="ECO:0000256" key="2">
    <source>
        <dbReference type="ARBA" id="ARBA00022679"/>
    </source>
</evidence>
<protein>
    <submittedName>
        <fullName evidence="3">ATP synthase subunit beta</fullName>
    </submittedName>
</protein>
<dbReference type="Gene3D" id="3.40.50.12710">
    <property type="match status" value="1"/>
</dbReference>
<keyword evidence="2" id="KW-0808">Transferase</keyword>
<keyword evidence="1" id="KW-0489">Methyltransferase</keyword>
<name>A0ABQ5VAX3_9PROT</name>
<dbReference type="InterPro" id="IPR029063">
    <property type="entry name" value="SAM-dependent_MTases_sf"/>
</dbReference>
<dbReference type="RefSeq" id="WP_284388969.1">
    <property type="nucleotide sequence ID" value="NZ_BSNK01000001.1"/>
</dbReference>
<proteinExistence type="predicted"/>
<keyword evidence="4" id="KW-1185">Reference proteome</keyword>
<reference evidence="3" key="2">
    <citation type="submission" date="2023-01" db="EMBL/GenBank/DDBJ databases">
        <title>Draft genome sequence of Algimonas ampicilliniresistens strain NBRC 108219.</title>
        <authorList>
            <person name="Sun Q."/>
            <person name="Mori K."/>
        </authorList>
    </citation>
    <scope>NUCLEOTIDE SEQUENCE</scope>
    <source>
        <strain evidence="3">NBRC 108219</strain>
    </source>
</reference>
<evidence type="ECO:0000313" key="3">
    <source>
        <dbReference type="EMBL" id="GLQ23482.1"/>
    </source>
</evidence>
<dbReference type="InterPro" id="IPR038375">
    <property type="entry name" value="NDUFAF7_sf"/>
</dbReference>